<gene>
    <name evidence="1" type="ORF">SCUCBS95973_001694</name>
</gene>
<protein>
    <submittedName>
        <fullName evidence="1">Uncharacterized protein</fullName>
    </submittedName>
</protein>
<dbReference type="EMBL" id="CAWUHB010000006">
    <property type="protein sequence ID" value="CAK7213124.1"/>
    <property type="molecule type" value="Genomic_DNA"/>
</dbReference>
<evidence type="ECO:0000313" key="1">
    <source>
        <dbReference type="EMBL" id="CAK7213124.1"/>
    </source>
</evidence>
<sequence>MDTNGKEEPYGVVLDDLLKYTYVPWPGKAAQAAAAEAKETTAFLRRWTEKGGVGDKKDDDDRDGDDIGDRFRADGRYLPNANRDITQMLDNVFRIYANDADRPPMAMGRKMVLIDRARRVKFGYKNPRPMTLAQGRDGGVNICVYQRRRRRPGENGTLRAKTDAFPPGRIVPRHRADTSPPCVDVLSNEFTVQRAPPQTPPTRAKTGAADAMKNWELINATKKATQLQRALAQHLLRQPSVTAVQAALRHLGELA</sequence>
<comment type="caution">
    <text evidence="1">The sequence shown here is derived from an EMBL/GenBank/DDBJ whole genome shotgun (WGS) entry which is preliminary data.</text>
</comment>
<dbReference type="Proteomes" id="UP001642405">
    <property type="component" value="Unassembled WGS sequence"/>
</dbReference>
<evidence type="ECO:0000313" key="2">
    <source>
        <dbReference type="Proteomes" id="UP001642405"/>
    </source>
</evidence>
<organism evidence="1 2">
    <name type="scientific">Sporothrix curviconia</name>
    <dbReference type="NCBI Taxonomy" id="1260050"/>
    <lineage>
        <taxon>Eukaryota</taxon>
        <taxon>Fungi</taxon>
        <taxon>Dikarya</taxon>
        <taxon>Ascomycota</taxon>
        <taxon>Pezizomycotina</taxon>
        <taxon>Sordariomycetes</taxon>
        <taxon>Sordariomycetidae</taxon>
        <taxon>Ophiostomatales</taxon>
        <taxon>Ophiostomataceae</taxon>
        <taxon>Sporothrix</taxon>
    </lineage>
</organism>
<proteinExistence type="predicted"/>
<accession>A0ABP0B0T2</accession>
<name>A0ABP0B0T2_9PEZI</name>
<keyword evidence="2" id="KW-1185">Reference proteome</keyword>
<reference evidence="1 2" key="1">
    <citation type="submission" date="2024-01" db="EMBL/GenBank/DDBJ databases">
        <authorList>
            <person name="Allen C."/>
            <person name="Tagirdzhanova G."/>
        </authorList>
    </citation>
    <scope>NUCLEOTIDE SEQUENCE [LARGE SCALE GENOMIC DNA]</scope>
</reference>